<dbReference type="GO" id="GO:0046872">
    <property type="term" value="F:metal ion binding"/>
    <property type="evidence" value="ECO:0007669"/>
    <property type="project" value="UniProtKB-KW"/>
</dbReference>
<keyword evidence="1" id="KW-0479">Metal-binding</keyword>
<feature type="region of interest" description="Disordered" evidence="2">
    <location>
        <begin position="49"/>
        <end position="68"/>
    </location>
</feature>
<gene>
    <name evidence="4" type="ORF">BT96DRAFT_988277</name>
</gene>
<evidence type="ECO:0000256" key="2">
    <source>
        <dbReference type="SAM" id="MobiDB-lite"/>
    </source>
</evidence>
<feature type="region of interest" description="Disordered" evidence="2">
    <location>
        <begin position="1"/>
        <end position="42"/>
    </location>
</feature>
<dbReference type="PANTHER" id="PTHR35848">
    <property type="entry name" value="OXALATE-BINDING PROTEIN"/>
    <property type="match status" value="1"/>
</dbReference>
<sequence>MAPKEDPFTARHRDPNDNAVDSVKERLNPIPYRNGKGSTVLGPRNIERERQNPDMLRPPSTDHGTLPNMKWSFADSHTRIEEGGWARQTTVRELPTSIELAGVNMRLDEGAIRELHWHKEAEWAYVLEGKVRVTALDTEGGNFIGEVEKGDLCEDSTFLLSDFMAHIPKSVLAKNFRVAPEIFATIPTKEKYIFAGSLPGSMEEETPDKPGIKPSRHRFTHKMLAQEPVKTSAGEVRITDTSNFPLSTTVSAAHVTIAPGGIREMHWHPNADEWSFFIRGRARITVFASFEHGADV</sequence>
<dbReference type="OrthoDB" id="10263073at2759"/>
<dbReference type="InterPro" id="IPR014710">
    <property type="entry name" value="RmlC-like_jellyroll"/>
</dbReference>
<reference evidence="4" key="1">
    <citation type="journal article" date="2019" name="Environ. Microbiol.">
        <title>Fungal ecological strategies reflected in gene transcription - a case study of two litter decomposers.</title>
        <authorList>
            <person name="Barbi F."/>
            <person name="Kohler A."/>
            <person name="Barry K."/>
            <person name="Baskaran P."/>
            <person name="Daum C."/>
            <person name="Fauchery L."/>
            <person name="Ihrmark K."/>
            <person name="Kuo A."/>
            <person name="LaButti K."/>
            <person name="Lipzen A."/>
            <person name="Morin E."/>
            <person name="Grigoriev I.V."/>
            <person name="Henrissat B."/>
            <person name="Lindahl B."/>
            <person name="Martin F."/>
        </authorList>
    </citation>
    <scope>NUCLEOTIDE SEQUENCE</scope>
    <source>
        <strain evidence="4">JB14</strain>
    </source>
</reference>
<protein>
    <submittedName>
        <fullName evidence="4">Bicupin, oxalate decarboxylase/oxidase</fullName>
    </submittedName>
</protein>
<accession>A0A6A4I4P1</accession>
<dbReference type="InterPro" id="IPR011051">
    <property type="entry name" value="RmlC_Cupin_sf"/>
</dbReference>
<dbReference type="AlphaFoldDB" id="A0A6A4I4P1"/>
<dbReference type="Proteomes" id="UP000799118">
    <property type="component" value="Unassembled WGS sequence"/>
</dbReference>
<dbReference type="SMART" id="SM00835">
    <property type="entry name" value="Cupin_1"/>
    <property type="match status" value="2"/>
</dbReference>
<dbReference type="InterPro" id="IPR051610">
    <property type="entry name" value="GPI/OXD"/>
</dbReference>
<name>A0A6A4I4P1_9AGAR</name>
<dbReference type="Gene3D" id="2.60.120.10">
    <property type="entry name" value="Jelly Rolls"/>
    <property type="match status" value="4"/>
</dbReference>
<feature type="domain" description="Cupin type-1" evidence="3">
    <location>
        <begin position="72"/>
        <end position="184"/>
    </location>
</feature>
<dbReference type="Pfam" id="PF00190">
    <property type="entry name" value="Cupin_1"/>
    <property type="match status" value="2"/>
</dbReference>
<keyword evidence="5" id="KW-1185">Reference proteome</keyword>
<feature type="domain" description="Cupin type-1" evidence="3">
    <location>
        <begin position="221"/>
        <end position="295"/>
    </location>
</feature>
<dbReference type="PANTHER" id="PTHR35848:SF9">
    <property type="entry name" value="SLL1358 PROTEIN"/>
    <property type="match status" value="1"/>
</dbReference>
<dbReference type="InterPro" id="IPR006045">
    <property type="entry name" value="Cupin_1"/>
</dbReference>
<evidence type="ECO:0000256" key="1">
    <source>
        <dbReference type="ARBA" id="ARBA00022723"/>
    </source>
</evidence>
<evidence type="ECO:0000259" key="3">
    <source>
        <dbReference type="SMART" id="SM00835"/>
    </source>
</evidence>
<evidence type="ECO:0000313" key="4">
    <source>
        <dbReference type="EMBL" id="KAE9405486.1"/>
    </source>
</evidence>
<proteinExistence type="predicted"/>
<evidence type="ECO:0000313" key="5">
    <source>
        <dbReference type="Proteomes" id="UP000799118"/>
    </source>
</evidence>
<dbReference type="EMBL" id="ML769408">
    <property type="protein sequence ID" value="KAE9405486.1"/>
    <property type="molecule type" value="Genomic_DNA"/>
</dbReference>
<feature type="compositionally biased region" description="Basic and acidic residues" evidence="2">
    <location>
        <begin position="1"/>
        <end position="27"/>
    </location>
</feature>
<dbReference type="SUPFAM" id="SSF51182">
    <property type="entry name" value="RmlC-like cupins"/>
    <property type="match status" value="1"/>
</dbReference>
<organism evidence="4 5">
    <name type="scientific">Gymnopus androsaceus JB14</name>
    <dbReference type="NCBI Taxonomy" id="1447944"/>
    <lineage>
        <taxon>Eukaryota</taxon>
        <taxon>Fungi</taxon>
        <taxon>Dikarya</taxon>
        <taxon>Basidiomycota</taxon>
        <taxon>Agaricomycotina</taxon>
        <taxon>Agaricomycetes</taxon>
        <taxon>Agaricomycetidae</taxon>
        <taxon>Agaricales</taxon>
        <taxon>Marasmiineae</taxon>
        <taxon>Omphalotaceae</taxon>
        <taxon>Gymnopus</taxon>
    </lineage>
</organism>